<evidence type="ECO:0000256" key="3">
    <source>
        <dbReference type="ARBA" id="ARBA00022475"/>
    </source>
</evidence>
<keyword evidence="8 9" id="KW-0472">Membrane</keyword>
<dbReference type="NCBIfam" id="TIGR01129">
    <property type="entry name" value="secD"/>
    <property type="match status" value="1"/>
</dbReference>
<keyword evidence="15" id="KW-1185">Reference proteome</keyword>
<dbReference type="InterPro" id="IPR005791">
    <property type="entry name" value="SecD"/>
</dbReference>
<dbReference type="SUPFAM" id="SSF82866">
    <property type="entry name" value="Multidrug efflux transporter AcrB transmembrane domain"/>
    <property type="match status" value="1"/>
</dbReference>
<keyword evidence="4 9" id="KW-0812">Transmembrane</keyword>
<dbReference type="Pfam" id="PF02355">
    <property type="entry name" value="SecD_SecF_C"/>
    <property type="match status" value="1"/>
</dbReference>
<dbReference type="Pfam" id="PF22599">
    <property type="entry name" value="SecDF_P1_head"/>
    <property type="match status" value="1"/>
</dbReference>
<evidence type="ECO:0000256" key="1">
    <source>
        <dbReference type="ARBA" id="ARBA00004651"/>
    </source>
</evidence>
<evidence type="ECO:0000259" key="10">
    <source>
        <dbReference type="Pfam" id="PF02355"/>
    </source>
</evidence>
<feature type="transmembrane region" description="Helical" evidence="9">
    <location>
        <begin position="448"/>
        <end position="472"/>
    </location>
</feature>
<dbReference type="PANTHER" id="PTHR30081:SF1">
    <property type="entry name" value="PROTEIN TRANSLOCASE SUBUNIT SECD"/>
    <property type="match status" value="1"/>
</dbReference>
<dbReference type="EMBL" id="CP011126">
    <property type="protein sequence ID" value="AKQ33662.1"/>
    <property type="molecule type" value="Genomic_DNA"/>
</dbReference>
<feature type="domain" description="SecD export protein N-terminal TM" evidence="11">
    <location>
        <begin position="1"/>
        <end position="102"/>
    </location>
</feature>
<keyword evidence="2 9" id="KW-0813">Transport</keyword>
<dbReference type="NCBIfam" id="TIGR00916">
    <property type="entry name" value="2A0604s01"/>
    <property type="match status" value="1"/>
</dbReference>
<protein>
    <recommendedName>
        <fullName evidence="9">Protein translocase subunit SecD</fullName>
    </recommendedName>
</protein>
<dbReference type="Pfam" id="PF13721">
    <property type="entry name" value="SecD-TM1"/>
    <property type="match status" value="1"/>
</dbReference>
<keyword evidence="7 9" id="KW-0811">Translocation</keyword>
<dbReference type="InterPro" id="IPR001036">
    <property type="entry name" value="Acrflvin-R"/>
</dbReference>
<dbReference type="Gene3D" id="1.20.1640.10">
    <property type="entry name" value="Multidrug efflux transporter AcrB transmembrane domain"/>
    <property type="match status" value="1"/>
</dbReference>
<organism evidence="14 15">
    <name type="scientific">Candidatus Coxiella mudrowiae</name>
    <dbReference type="NCBI Taxonomy" id="2054173"/>
    <lineage>
        <taxon>Bacteria</taxon>
        <taxon>Pseudomonadati</taxon>
        <taxon>Pseudomonadota</taxon>
        <taxon>Gammaproteobacteria</taxon>
        <taxon>Legionellales</taxon>
        <taxon>Coxiellaceae</taxon>
        <taxon>Coxiella</taxon>
    </lineage>
</organism>
<feature type="domain" description="Protein translocase subunit SecDF P1" evidence="12">
    <location>
        <begin position="224"/>
        <end position="282"/>
    </location>
</feature>
<dbReference type="Gene3D" id="3.30.1360.200">
    <property type="match status" value="1"/>
</dbReference>
<evidence type="ECO:0000256" key="6">
    <source>
        <dbReference type="ARBA" id="ARBA00022989"/>
    </source>
</evidence>
<keyword evidence="3 9" id="KW-1003">Cell membrane</keyword>
<dbReference type="InterPro" id="IPR048634">
    <property type="entry name" value="SecD_SecF_C"/>
</dbReference>
<evidence type="ECO:0000259" key="12">
    <source>
        <dbReference type="Pfam" id="PF21760"/>
    </source>
</evidence>
<evidence type="ECO:0000256" key="4">
    <source>
        <dbReference type="ARBA" id="ARBA00022692"/>
    </source>
</evidence>
<evidence type="ECO:0000259" key="13">
    <source>
        <dbReference type="Pfam" id="PF22599"/>
    </source>
</evidence>
<dbReference type="InterPro" id="IPR022813">
    <property type="entry name" value="SecD/SecF_arch_bac"/>
</dbReference>
<dbReference type="Gene3D" id="3.30.70.3400">
    <property type="match status" value="1"/>
</dbReference>
<evidence type="ECO:0000256" key="5">
    <source>
        <dbReference type="ARBA" id="ARBA00022927"/>
    </source>
</evidence>
<feature type="transmembrane region" description="Helical" evidence="9">
    <location>
        <begin position="503"/>
        <end position="521"/>
    </location>
</feature>
<evidence type="ECO:0000313" key="14">
    <source>
        <dbReference type="EMBL" id="AKQ33662.1"/>
    </source>
</evidence>
<dbReference type="Proteomes" id="UP000063965">
    <property type="component" value="Chromosome"/>
</dbReference>
<dbReference type="InterPro" id="IPR022646">
    <property type="entry name" value="SecD/SecF_CS"/>
</dbReference>
<dbReference type="PRINTS" id="PR00702">
    <property type="entry name" value="ACRIFLAVINRP"/>
</dbReference>
<evidence type="ECO:0000256" key="9">
    <source>
        <dbReference type="HAMAP-Rule" id="MF_01463"/>
    </source>
</evidence>
<feature type="transmembrane region" description="Helical" evidence="9">
    <location>
        <begin position="479"/>
        <end position="497"/>
    </location>
</feature>
<dbReference type="PANTHER" id="PTHR30081">
    <property type="entry name" value="PROTEIN-EXPORT MEMBRANE PROTEIN SEC"/>
    <property type="match status" value="1"/>
</dbReference>
<dbReference type="InterPro" id="IPR054384">
    <property type="entry name" value="SecDF_P1_head"/>
</dbReference>
<dbReference type="InterPro" id="IPR027398">
    <property type="entry name" value="SecD-TM"/>
</dbReference>
<dbReference type="Pfam" id="PF21760">
    <property type="entry name" value="SecD_1st"/>
    <property type="match status" value="1"/>
</dbReference>
<proteinExistence type="inferred from homology"/>
<gene>
    <name evidence="9 14" type="primary">secD</name>
    <name evidence="14" type="ORF">CleRT_09200</name>
</gene>
<comment type="subunit">
    <text evidence="9">Forms a complex with SecF. Part of the essential Sec protein translocation apparatus which comprises SecA, SecYEG and auxiliary proteins SecDF-YajC and YidC.</text>
</comment>
<evidence type="ECO:0000259" key="11">
    <source>
        <dbReference type="Pfam" id="PF13721"/>
    </source>
</evidence>
<accession>A0ABN4HPR4</accession>
<name>A0ABN4HPR4_9COXI</name>
<sequence>MNRYPLWRYILLAFLILEGVIYAFPNLYGEDPAIQISAKKGVSIRPELEKRIASNLNAQSIPYQYFQRTANSILVRFPNTEAQLKAQDVIQASVDTDYSVALNLAPRTPKCLQAIGAKPMRLGLDLRGGIHFLLDVDVDAMLKAQEGGDVHSITAALREARVRYTNMSSDSQGIIIHFCDMQAREQGMNLLQKKFRDYQFQGQGLNIRGTISKEAFHQIQQNAVEQITGILRTRVNELGVAEPVIQQQGESHISVDLPGIQDTARAKDIIGKVATIRLQLVDVEHDAQTAAKTGAVPFGSKLYAYENEPVLLKQQVVLKGTSIINASSIIGETGRPAVQIRVSGSEVSSFNRITEKNVGKPLAVVYVETQTTRHLENGKVVTWHRQLERVINIATIQTALGNDFQITNLSTMEYAKNLALLLRSGAYPVPVDFVQERVVGPSLGQENIHMGVLSTEIGALLVILLMAFYYCLFGIIADIALILNIIFIVSVLSILGATLTLPGIAGIVLTVGMAVDANILINERIREELRNGMSFHASIKAGYDRAFATIVDANVTTLIVMIVLFALGSGPVQGFAVTTTIGLLSSMLTAIFFTRAVVNLIYGRRGVSRLSIGIKPKLVEGKW</sequence>
<evidence type="ECO:0000256" key="7">
    <source>
        <dbReference type="ARBA" id="ARBA00023010"/>
    </source>
</evidence>
<evidence type="ECO:0000313" key="15">
    <source>
        <dbReference type="Proteomes" id="UP000063965"/>
    </source>
</evidence>
<evidence type="ECO:0000256" key="2">
    <source>
        <dbReference type="ARBA" id="ARBA00022448"/>
    </source>
</evidence>
<comment type="function">
    <text evidence="9">Part of the Sec protein translocase complex. Interacts with the SecYEG preprotein conducting channel. SecDF uses the proton motive force (PMF) to complete protein translocation after the ATP-dependent function of SecA.</text>
</comment>
<comment type="subcellular location">
    <subcellularLocation>
        <location evidence="1 9">Cell membrane</location>
        <topology evidence="1 9">Multi-pass membrane protein</topology>
    </subcellularLocation>
</comment>
<comment type="caution">
    <text evidence="9">Lacks conserved residue(s) required for the propagation of feature annotation.</text>
</comment>
<keyword evidence="5 9" id="KW-0653">Protein transport</keyword>
<dbReference type="InterPro" id="IPR048631">
    <property type="entry name" value="SecD_1st"/>
</dbReference>
<feature type="domain" description="Protein export membrane protein SecD/SecF C-terminal" evidence="10">
    <location>
        <begin position="434"/>
        <end position="601"/>
    </location>
</feature>
<feature type="domain" description="SecDF P1 head subdomain" evidence="13">
    <location>
        <begin position="306"/>
        <end position="429"/>
    </location>
</feature>
<dbReference type="InterPro" id="IPR055344">
    <property type="entry name" value="SecD_SecF_C_bact"/>
</dbReference>
<dbReference type="HAMAP" id="MF_01463_B">
    <property type="entry name" value="SecD_B"/>
    <property type="match status" value="1"/>
</dbReference>
<reference evidence="14 15" key="1">
    <citation type="journal article" date="2015" name="Genome Biol. Evol.">
        <title>Distinctive Genome Reduction Rates Revealed by Genomic Analyses of Two Coxiella-Like Endosymbionts in Ticks.</title>
        <authorList>
            <person name="Gottlieb Y."/>
            <person name="Lalzar I."/>
            <person name="Klasson L."/>
        </authorList>
    </citation>
    <scope>NUCLEOTIDE SEQUENCE [LARGE SCALE GENOMIC DNA]</scope>
    <source>
        <strain evidence="14 15">CRt</strain>
    </source>
</reference>
<evidence type="ECO:0000256" key="8">
    <source>
        <dbReference type="ARBA" id="ARBA00023136"/>
    </source>
</evidence>
<dbReference type="RefSeq" id="WP_048875272.1">
    <property type="nucleotide sequence ID" value="NZ_CP011126.1"/>
</dbReference>
<keyword evidence="6 9" id="KW-1133">Transmembrane helix</keyword>
<dbReference type="Pfam" id="PF07549">
    <property type="entry name" value="Sec_GG"/>
    <property type="match status" value="1"/>
</dbReference>
<comment type="similarity">
    <text evidence="9">Belongs to the SecD/SecF family. SecD subfamily.</text>
</comment>
<feature type="transmembrane region" description="Helical" evidence="9">
    <location>
        <begin position="580"/>
        <end position="602"/>
    </location>
</feature>
<feature type="transmembrane region" description="Helical" evidence="9">
    <location>
        <begin position="542"/>
        <end position="568"/>
    </location>
</feature>